<feature type="compositionally biased region" description="Basic and acidic residues" evidence="1">
    <location>
        <begin position="200"/>
        <end position="210"/>
    </location>
</feature>
<organism evidence="2 3">
    <name type="scientific">Colletotrichum chrysophilum</name>
    <dbReference type="NCBI Taxonomy" id="1836956"/>
    <lineage>
        <taxon>Eukaryota</taxon>
        <taxon>Fungi</taxon>
        <taxon>Dikarya</taxon>
        <taxon>Ascomycota</taxon>
        <taxon>Pezizomycotina</taxon>
        <taxon>Sordariomycetes</taxon>
        <taxon>Hypocreomycetidae</taxon>
        <taxon>Glomerellales</taxon>
        <taxon>Glomerellaceae</taxon>
        <taxon>Colletotrichum</taxon>
        <taxon>Colletotrichum gloeosporioides species complex</taxon>
    </lineage>
</organism>
<accession>A0AAD9E9M5</accession>
<name>A0AAD9E9M5_9PEZI</name>
<sequence length="210" mass="22052">MLRLARPALFWILDSGFSAESSLPSTPPVRLFLHLAAPNSLAPPLLTSTFLACFSAQLHIGLHRLVEIAASVRYGISVRCGAVRYRAVRCLTWLPAQGQGRGLERSPAPQLASLVPSAAGGLVALITREPALGREVKQRARELASLPYAAKSPSKKITVEAAAAVVVAAAAAFCCTPPLQSPLARSTAAPLHGAQSPTTHTRDPRTGSLP</sequence>
<feature type="region of interest" description="Disordered" evidence="1">
    <location>
        <begin position="186"/>
        <end position="210"/>
    </location>
</feature>
<reference evidence="2" key="1">
    <citation type="submission" date="2023-01" db="EMBL/GenBank/DDBJ databases">
        <title>Colletotrichum chrysophilum M932 genome sequence.</title>
        <authorList>
            <person name="Baroncelli R."/>
        </authorList>
    </citation>
    <scope>NUCLEOTIDE SEQUENCE</scope>
    <source>
        <strain evidence="2">M932</strain>
    </source>
</reference>
<protein>
    <submittedName>
        <fullName evidence="2">Uncharacterized protein</fullName>
    </submittedName>
</protein>
<evidence type="ECO:0000313" key="2">
    <source>
        <dbReference type="EMBL" id="KAK1842999.1"/>
    </source>
</evidence>
<comment type="caution">
    <text evidence="2">The sequence shown here is derived from an EMBL/GenBank/DDBJ whole genome shotgun (WGS) entry which is preliminary data.</text>
</comment>
<proteinExistence type="predicted"/>
<evidence type="ECO:0000313" key="3">
    <source>
        <dbReference type="Proteomes" id="UP001243330"/>
    </source>
</evidence>
<gene>
    <name evidence="2" type="ORF">CCHR01_14369</name>
</gene>
<dbReference type="AlphaFoldDB" id="A0AAD9E9M5"/>
<keyword evidence="3" id="KW-1185">Reference proteome</keyword>
<evidence type="ECO:0000256" key="1">
    <source>
        <dbReference type="SAM" id="MobiDB-lite"/>
    </source>
</evidence>
<dbReference type="EMBL" id="JAQOWY010000382">
    <property type="protein sequence ID" value="KAK1842999.1"/>
    <property type="molecule type" value="Genomic_DNA"/>
</dbReference>
<dbReference type="Proteomes" id="UP001243330">
    <property type="component" value="Unassembled WGS sequence"/>
</dbReference>